<keyword evidence="3" id="KW-1185">Reference proteome</keyword>
<dbReference type="RefSeq" id="WP_321390267.1">
    <property type="nucleotide sequence ID" value="NZ_CP139487.1"/>
</dbReference>
<protein>
    <submittedName>
        <fullName evidence="2">Porin</fullName>
    </submittedName>
</protein>
<sequence>MKKVLLAVLMISALPAAAQVLDPQGLGTYFNEGVHLEYKPIHFKTRFRFRMQNRFTYETQDTEDLSAKVADFNVRRMRLRLDGTVWDPRLLYRIQLSFTRGDMDYDRTQYPNILRDAVVGWRLTDTATIWYGQTKLPGNRQRVTSSGSQQLVDRSIVNATFTLDRDMGAQFYQRWGEDRPFWLKLAVSNGEGRATDNKDNGLSYTGRVEWLPLGAFKDEGDYFEGDLARELTPKLSIGAVFNANKKTTRPGGQLGTQYTTPGLNRDLQTWFLDAIFKHRGFSWSSEYANRWAHDPVFMDGAKEVTVFKGQGITTQAGFLFDNNIEPSVRYSQLFADKESQAGSANNQKEYTLGLSKYFNRHTVKVQTDLSYDELSNSVKDTYRSYWVYRLQLEIGI</sequence>
<dbReference type="Gene3D" id="2.40.160.10">
    <property type="entry name" value="Porin"/>
    <property type="match status" value="1"/>
</dbReference>
<dbReference type="SUPFAM" id="SSF56935">
    <property type="entry name" value="Porins"/>
    <property type="match status" value="1"/>
</dbReference>
<name>A0AAX4HJX0_9BACT</name>
<dbReference type="InterPro" id="IPR023614">
    <property type="entry name" value="Porin_dom_sf"/>
</dbReference>
<evidence type="ECO:0000313" key="2">
    <source>
        <dbReference type="EMBL" id="WPU63481.1"/>
    </source>
</evidence>
<dbReference type="InterPro" id="IPR010870">
    <property type="entry name" value="Porin_O/P"/>
</dbReference>
<proteinExistence type="predicted"/>
<dbReference type="AlphaFoldDB" id="A0AAX4HJX0"/>
<feature type="chain" id="PRO_5043533796" evidence="1">
    <location>
        <begin position="19"/>
        <end position="396"/>
    </location>
</feature>
<dbReference type="Pfam" id="PF07396">
    <property type="entry name" value="Porin_O_P"/>
    <property type="match status" value="1"/>
</dbReference>
<evidence type="ECO:0000313" key="3">
    <source>
        <dbReference type="Proteomes" id="UP001324634"/>
    </source>
</evidence>
<evidence type="ECO:0000256" key="1">
    <source>
        <dbReference type="SAM" id="SignalP"/>
    </source>
</evidence>
<organism evidence="2 3">
    <name type="scientific">Peredibacter starrii</name>
    <dbReference type="NCBI Taxonomy" id="28202"/>
    <lineage>
        <taxon>Bacteria</taxon>
        <taxon>Pseudomonadati</taxon>
        <taxon>Bdellovibrionota</taxon>
        <taxon>Bacteriovoracia</taxon>
        <taxon>Bacteriovoracales</taxon>
        <taxon>Bacteriovoracaceae</taxon>
        <taxon>Peredibacter</taxon>
    </lineage>
</organism>
<dbReference type="Proteomes" id="UP001324634">
    <property type="component" value="Chromosome"/>
</dbReference>
<gene>
    <name evidence="2" type="ORF">SOO65_12355</name>
</gene>
<accession>A0AAX4HJX0</accession>
<reference evidence="2 3" key="1">
    <citation type="submission" date="2023-11" db="EMBL/GenBank/DDBJ databases">
        <title>Peredibacter starrii A3.12.</title>
        <authorList>
            <person name="Mitchell R.J."/>
        </authorList>
    </citation>
    <scope>NUCLEOTIDE SEQUENCE [LARGE SCALE GENOMIC DNA]</scope>
    <source>
        <strain evidence="2 3">A3.12</strain>
    </source>
</reference>
<dbReference type="EMBL" id="CP139487">
    <property type="protein sequence ID" value="WPU63481.1"/>
    <property type="molecule type" value="Genomic_DNA"/>
</dbReference>
<dbReference type="KEGG" id="psti:SOO65_12355"/>
<keyword evidence="1" id="KW-0732">Signal</keyword>
<feature type="signal peptide" evidence="1">
    <location>
        <begin position="1"/>
        <end position="18"/>
    </location>
</feature>